<dbReference type="AlphaFoldDB" id="M4BUJ6"/>
<dbReference type="HOGENOM" id="CLU_2532285_0_0_1"/>
<dbReference type="Proteomes" id="UP000011713">
    <property type="component" value="Unassembled WGS sequence"/>
</dbReference>
<sequence length="84" mass="9831">MYLSIDGAVVTRFMCYKSSKQNTTGTDSLKKISKKESRTNFPTWRRFQDEAPNNLVDNQQTYLDKQWQGFFKSAKHPRHTPTKA</sequence>
<name>M4BUJ6_HYAAE</name>
<dbReference type="EMBL" id="JH597939">
    <property type="status" value="NOT_ANNOTATED_CDS"/>
    <property type="molecule type" value="Genomic_DNA"/>
</dbReference>
<keyword evidence="2" id="KW-1185">Reference proteome</keyword>
<evidence type="ECO:0000313" key="2">
    <source>
        <dbReference type="Proteomes" id="UP000011713"/>
    </source>
</evidence>
<reference evidence="2" key="1">
    <citation type="journal article" date="2010" name="Science">
        <title>Signatures of adaptation to obligate biotrophy in the Hyaloperonospora arabidopsidis genome.</title>
        <authorList>
            <person name="Baxter L."/>
            <person name="Tripathy S."/>
            <person name="Ishaque N."/>
            <person name="Boot N."/>
            <person name="Cabral A."/>
            <person name="Kemen E."/>
            <person name="Thines M."/>
            <person name="Ah-Fong A."/>
            <person name="Anderson R."/>
            <person name="Badejoko W."/>
            <person name="Bittner-Eddy P."/>
            <person name="Boore J.L."/>
            <person name="Chibucos M.C."/>
            <person name="Coates M."/>
            <person name="Dehal P."/>
            <person name="Delehaunty K."/>
            <person name="Dong S."/>
            <person name="Downton P."/>
            <person name="Dumas B."/>
            <person name="Fabro G."/>
            <person name="Fronick C."/>
            <person name="Fuerstenberg S.I."/>
            <person name="Fulton L."/>
            <person name="Gaulin E."/>
            <person name="Govers F."/>
            <person name="Hughes L."/>
            <person name="Humphray S."/>
            <person name="Jiang R.H."/>
            <person name="Judelson H."/>
            <person name="Kamoun S."/>
            <person name="Kyung K."/>
            <person name="Meijer H."/>
            <person name="Minx P."/>
            <person name="Morris P."/>
            <person name="Nelson J."/>
            <person name="Phuntumart V."/>
            <person name="Qutob D."/>
            <person name="Rehmany A."/>
            <person name="Rougon-Cardoso A."/>
            <person name="Ryden P."/>
            <person name="Torto-Alalibo T."/>
            <person name="Studholme D."/>
            <person name="Wang Y."/>
            <person name="Win J."/>
            <person name="Wood J."/>
            <person name="Clifton S.W."/>
            <person name="Rogers J."/>
            <person name="Van den Ackerveken G."/>
            <person name="Jones J.D."/>
            <person name="McDowell J.M."/>
            <person name="Beynon J."/>
            <person name="Tyler B.M."/>
        </authorList>
    </citation>
    <scope>NUCLEOTIDE SEQUENCE [LARGE SCALE GENOMIC DNA]</scope>
    <source>
        <strain evidence="2">Emoy2</strain>
    </source>
</reference>
<protein>
    <submittedName>
        <fullName evidence="1">Uncharacterized protein</fullName>
    </submittedName>
</protein>
<dbReference type="InParanoid" id="M4BUJ6"/>
<proteinExistence type="predicted"/>
<dbReference type="EnsemblProtists" id="HpaT810184">
    <property type="protein sequence ID" value="HpaP810184"/>
    <property type="gene ID" value="HpaG810184"/>
</dbReference>
<reference evidence="1" key="2">
    <citation type="submission" date="2015-06" db="UniProtKB">
        <authorList>
            <consortium name="EnsemblProtists"/>
        </authorList>
    </citation>
    <scope>IDENTIFICATION</scope>
    <source>
        <strain evidence="1">Emoy2</strain>
    </source>
</reference>
<dbReference type="VEuPathDB" id="FungiDB:HpaG810184"/>
<accession>M4BUJ6</accession>
<evidence type="ECO:0000313" key="1">
    <source>
        <dbReference type="EnsemblProtists" id="HpaP810184"/>
    </source>
</evidence>
<organism evidence="1 2">
    <name type="scientific">Hyaloperonospora arabidopsidis (strain Emoy2)</name>
    <name type="common">Downy mildew agent</name>
    <name type="synonym">Peronospora arabidopsidis</name>
    <dbReference type="NCBI Taxonomy" id="559515"/>
    <lineage>
        <taxon>Eukaryota</taxon>
        <taxon>Sar</taxon>
        <taxon>Stramenopiles</taxon>
        <taxon>Oomycota</taxon>
        <taxon>Peronosporomycetes</taxon>
        <taxon>Peronosporales</taxon>
        <taxon>Peronosporaceae</taxon>
        <taxon>Hyaloperonospora</taxon>
    </lineage>
</organism>